<accession>A0A935Q113</accession>
<feature type="signal peptide" evidence="2">
    <location>
        <begin position="1"/>
        <end position="25"/>
    </location>
</feature>
<protein>
    <submittedName>
        <fullName evidence="3">DUF3300 domain-containing protein</fullName>
    </submittedName>
</protein>
<dbReference type="Proteomes" id="UP000697998">
    <property type="component" value="Unassembled WGS sequence"/>
</dbReference>
<evidence type="ECO:0000256" key="2">
    <source>
        <dbReference type="SAM" id="SignalP"/>
    </source>
</evidence>
<keyword evidence="2" id="KW-0732">Signal</keyword>
<dbReference type="AlphaFoldDB" id="A0A935Q113"/>
<dbReference type="PANTHER" id="PTHR40269">
    <property type="entry name" value="OUTER MEMBRANE PROTEIN-RELATED"/>
    <property type="match status" value="1"/>
</dbReference>
<reference evidence="3 4" key="1">
    <citation type="submission" date="2020-10" db="EMBL/GenBank/DDBJ databases">
        <title>Connecting structure to function with the recovery of over 1000 high-quality activated sludge metagenome-assembled genomes encoding full-length rRNA genes using long-read sequencing.</title>
        <authorList>
            <person name="Singleton C.M."/>
            <person name="Petriglieri F."/>
            <person name="Kristensen J.M."/>
            <person name="Kirkegaard R.H."/>
            <person name="Michaelsen T.Y."/>
            <person name="Andersen M.H."/>
            <person name="Karst S.M."/>
            <person name="Dueholm M.S."/>
            <person name="Nielsen P.H."/>
            <person name="Albertsen M."/>
        </authorList>
    </citation>
    <scope>NUCLEOTIDE SEQUENCE [LARGE SCALE GENOMIC DNA]</scope>
    <source>
        <strain evidence="3">EsbW_18-Q3-R4-48_BATAC.285</strain>
    </source>
</reference>
<organism evidence="3 4">
    <name type="scientific">Candidatus Accumulibacter proximus</name>
    <dbReference type="NCBI Taxonomy" id="2954385"/>
    <lineage>
        <taxon>Bacteria</taxon>
        <taxon>Pseudomonadati</taxon>
        <taxon>Pseudomonadota</taxon>
        <taxon>Betaproteobacteria</taxon>
        <taxon>Candidatus Accumulibacter</taxon>
    </lineage>
</organism>
<sequence>MHSILRGVAALFAAVLLLLAAPARAADPPTFNAEQLDQMLAPIALFPDALLSQVLMASTYPKDVAEAAGWAFANRSLKGDDAVRAVQDKPWDPSVQSLVAFPQVLAMLDEKPEWVQDLGDAFLAQPEDVMDSVQLLRAKAKGAGNLSSNEQQIVSFEAGAPARQTVVATAPSSPTQIITIAPANPQVIFVPIYNPVHVFGPWWHPLFPPFFFPPPVRWGFGWSPVSTAIWWGVGIGVTYALWGGVDWRRRNVNINVNQWNNINVNNRINSNNRNVNWNHNPGNRRGVPYRDASTRDRMQDRLGDRGGRQEYRGREDQRAQARAALSDRVGAENLDREALRNIDRSQIPQRTPGGDRTSAGDRAAAIDRSQARDRVGSIDRSQVQERAGNIDRSQVRDRASNIDRSQVQDRAGNIDRSPARDRANNVNRSQVQDRAGSIERSRVQDRASNIDRSQAQNRSESAARTNRDNALRGANDGRQTQQQIDRGRASQAAQRHNAPQRQSNVSRPAGGAAGQRHNAPQRQANVSRPAGGAAAQRRNQ</sequence>
<feature type="compositionally biased region" description="Basic and acidic residues" evidence="1">
    <location>
        <begin position="436"/>
        <end position="449"/>
    </location>
</feature>
<dbReference type="Pfam" id="PF11737">
    <property type="entry name" value="DUF3300"/>
    <property type="match status" value="1"/>
</dbReference>
<evidence type="ECO:0000313" key="4">
    <source>
        <dbReference type="Proteomes" id="UP000697998"/>
    </source>
</evidence>
<feature type="compositionally biased region" description="Low complexity" evidence="1">
    <location>
        <begin position="268"/>
        <end position="285"/>
    </location>
</feature>
<proteinExistence type="predicted"/>
<evidence type="ECO:0000256" key="1">
    <source>
        <dbReference type="SAM" id="MobiDB-lite"/>
    </source>
</evidence>
<dbReference type="EMBL" id="JADJMH010000016">
    <property type="protein sequence ID" value="MBK7676052.1"/>
    <property type="molecule type" value="Genomic_DNA"/>
</dbReference>
<dbReference type="InterPro" id="IPR021728">
    <property type="entry name" value="DUF3300"/>
</dbReference>
<feature type="compositionally biased region" description="Basic and acidic residues" evidence="1">
    <location>
        <begin position="292"/>
        <end position="319"/>
    </location>
</feature>
<feature type="region of interest" description="Disordered" evidence="1">
    <location>
        <begin position="268"/>
        <end position="540"/>
    </location>
</feature>
<feature type="compositionally biased region" description="Polar residues" evidence="1">
    <location>
        <begin position="491"/>
        <end position="506"/>
    </location>
</feature>
<feature type="chain" id="PRO_5037735117" evidence="2">
    <location>
        <begin position="26"/>
        <end position="540"/>
    </location>
</feature>
<comment type="caution">
    <text evidence="3">The sequence shown here is derived from an EMBL/GenBank/DDBJ whole genome shotgun (WGS) entry which is preliminary data.</text>
</comment>
<name>A0A935Q113_9PROT</name>
<dbReference type="PANTHER" id="PTHR40269:SF1">
    <property type="entry name" value="OUTER MEMBRANE PROTEIN"/>
    <property type="match status" value="1"/>
</dbReference>
<evidence type="ECO:0000313" key="3">
    <source>
        <dbReference type="EMBL" id="MBK7676052.1"/>
    </source>
</evidence>
<gene>
    <name evidence="3" type="ORF">IPJ27_15605</name>
</gene>
<feature type="compositionally biased region" description="Basic and acidic residues" evidence="1">
    <location>
        <begin position="329"/>
        <end position="343"/>
    </location>
</feature>
<feature type="compositionally biased region" description="Polar residues" evidence="1">
    <location>
        <begin position="450"/>
        <end position="464"/>
    </location>
</feature>